<organism evidence="2 3">
    <name type="scientific">Oleiphilus messinensis</name>
    <dbReference type="NCBI Taxonomy" id="141451"/>
    <lineage>
        <taxon>Bacteria</taxon>
        <taxon>Pseudomonadati</taxon>
        <taxon>Pseudomonadota</taxon>
        <taxon>Gammaproteobacteria</taxon>
        <taxon>Oceanospirillales</taxon>
        <taxon>Oleiphilaceae</taxon>
        <taxon>Oleiphilus</taxon>
    </lineage>
</organism>
<gene>
    <name evidence="2" type="ORF">OLMES_4885</name>
</gene>
<dbReference type="Gene3D" id="1.20.120.450">
    <property type="entry name" value="dinb family like domain"/>
    <property type="match status" value="1"/>
</dbReference>
<evidence type="ECO:0000313" key="2">
    <source>
        <dbReference type="EMBL" id="ARU58873.1"/>
    </source>
</evidence>
<keyword evidence="1" id="KW-1133">Transmembrane helix</keyword>
<dbReference type="AlphaFoldDB" id="A0A1Y0IHH9"/>
<dbReference type="Proteomes" id="UP000196027">
    <property type="component" value="Chromosome"/>
</dbReference>
<dbReference type="InterPro" id="IPR034660">
    <property type="entry name" value="DinB/YfiT-like"/>
</dbReference>
<feature type="transmembrane region" description="Helical" evidence="1">
    <location>
        <begin position="21"/>
        <end position="40"/>
    </location>
</feature>
<dbReference type="InterPro" id="IPR011463">
    <property type="entry name" value="DUF1569"/>
</dbReference>
<keyword evidence="1" id="KW-0812">Transmembrane</keyword>
<keyword evidence="3" id="KW-1185">Reference proteome</keyword>
<keyword evidence="1" id="KW-0472">Membrane</keyword>
<reference evidence="2 3" key="1">
    <citation type="submission" date="2017-05" db="EMBL/GenBank/DDBJ databases">
        <title>Genomic insights into alkan degradation activity of Oleiphilus messinensis.</title>
        <authorList>
            <person name="Kozyavkin S.A."/>
            <person name="Slesarev A.I."/>
            <person name="Golyshin P.N."/>
            <person name="Korzhenkov A."/>
            <person name="Golyshina O.N."/>
            <person name="Toshchakov S.V."/>
        </authorList>
    </citation>
    <scope>NUCLEOTIDE SEQUENCE [LARGE SCALE GENOMIC DNA]</scope>
    <source>
        <strain evidence="2 3">ME102</strain>
    </source>
</reference>
<evidence type="ECO:0000313" key="3">
    <source>
        <dbReference type="Proteomes" id="UP000196027"/>
    </source>
</evidence>
<dbReference type="Pfam" id="PF07606">
    <property type="entry name" value="DUF1569"/>
    <property type="match status" value="1"/>
</dbReference>
<protein>
    <submittedName>
        <fullName evidence="2">Twin-arginine translocation pathway signal</fullName>
    </submittedName>
</protein>
<dbReference type="EMBL" id="CP021425">
    <property type="protein sequence ID" value="ARU58873.1"/>
    <property type="molecule type" value="Genomic_DNA"/>
</dbReference>
<proteinExistence type="predicted"/>
<sequence>MYGTIEINTQDNQSIMKRRQFLLYSAAGIASLGAGGGIWLSHSNGQPLTIESALGKLAALQGRVVISTGEWSAFQVFRHLAQSIQYSMDGFPEHKPEWFQNSVGQWAFSAFAMKGAMHHDLSEPIPGEPRWEVEGDVQSALLHLDSTLRKFAAYEGPLQPHFAYGVLAKQDYIAAHVMHLNNHLSQIRV</sequence>
<accession>A0A1Y0IHH9</accession>
<dbReference type="KEGG" id="ome:OLMES_4885"/>
<name>A0A1Y0IHH9_9GAMM</name>
<evidence type="ECO:0000256" key="1">
    <source>
        <dbReference type="SAM" id="Phobius"/>
    </source>
</evidence>